<proteinExistence type="inferred from homology"/>
<evidence type="ECO:0000256" key="4">
    <source>
        <dbReference type="ARBA" id="ARBA00022490"/>
    </source>
</evidence>
<evidence type="ECO:0000256" key="7">
    <source>
        <dbReference type="ARBA" id="ARBA00022741"/>
    </source>
</evidence>
<protein>
    <recommendedName>
        <fullName evidence="3">tRNA threonylcarbamoyladenosine biosynthesis protein TsaE</fullName>
    </recommendedName>
    <alternativeName>
        <fullName evidence="10">t(6)A37 threonylcarbamoyladenosine biosynthesis protein TsaE</fullName>
    </alternativeName>
</protein>
<evidence type="ECO:0000313" key="11">
    <source>
        <dbReference type="EMBL" id="SUZ52176.1"/>
    </source>
</evidence>
<dbReference type="AlphaFoldDB" id="A0A381NC69"/>
<dbReference type="InterPro" id="IPR003442">
    <property type="entry name" value="T6A_TsaE"/>
</dbReference>
<evidence type="ECO:0000256" key="5">
    <source>
        <dbReference type="ARBA" id="ARBA00022694"/>
    </source>
</evidence>
<evidence type="ECO:0000256" key="1">
    <source>
        <dbReference type="ARBA" id="ARBA00004496"/>
    </source>
</evidence>
<dbReference type="GO" id="GO:0002949">
    <property type="term" value="P:tRNA threonylcarbamoyladenosine modification"/>
    <property type="evidence" value="ECO:0007669"/>
    <property type="project" value="InterPro"/>
</dbReference>
<gene>
    <name evidence="11" type="ORF">METZ01_LOCUS5030</name>
</gene>
<dbReference type="PANTHER" id="PTHR33540:SF2">
    <property type="entry name" value="TRNA THREONYLCARBAMOYLADENOSINE BIOSYNTHESIS PROTEIN TSAE"/>
    <property type="match status" value="1"/>
</dbReference>
<evidence type="ECO:0000256" key="8">
    <source>
        <dbReference type="ARBA" id="ARBA00022840"/>
    </source>
</evidence>
<accession>A0A381NC69</accession>
<dbReference type="PANTHER" id="PTHR33540">
    <property type="entry name" value="TRNA THREONYLCARBAMOYLADENOSINE BIOSYNTHESIS PROTEIN TSAE"/>
    <property type="match status" value="1"/>
</dbReference>
<name>A0A381NC69_9ZZZZ</name>
<evidence type="ECO:0000256" key="10">
    <source>
        <dbReference type="ARBA" id="ARBA00032441"/>
    </source>
</evidence>
<keyword evidence="9" id="KW-0460">Magnesium</keyword>
<evidence type="ECO:0000256" key="2">
    <source>
        <dbReference type="ARBA" id="ARBA00007599"/>
    </source>
</evidence>
<keyword evidence="6" id="KW-0479">Metal-binding</keyword>
<evidence type="ECO:0000256" key="3">
    <source>
        <dbReference type="ARBA" id="ARBA00019010"/>
    </source>
</evidence>
<dbReference type="Gene3D" id="3.40.50.300">
    <property type="entry name" value="P-loop containing nucleotide triphosphate hydrolases"/>
    <property type="match status" value="1"/>
</dbReference>
<reference evidence="11" key="1">
    <citation type="submission" date="2018-05" db="EMBL/GenBank/DDBJ databases">
        <authorList>
            <person name="Lanie J.A."/>
            <person name="Ng W.-L."/>
            <person name="Kazmierczak K.M."/>
            <person name="Andrzejewski T.M."/>
            <person name="Davidsen T.M."/>
            <person name="Wayne K.J."/>
            <person name="Tettelin H."/>
            <person name="Glass J.I."/>
            <person name="Rusch D."/>
            <person name="Podicherti R."/>
            <person name="Tsui H.-C.T."/>
            <person name="Winkler M.E."/>
        </authorList>
    </citation>
    <scope>NUCLEOTIDE SEQUENCE</scope>
</reference>
<dbReference type="InterPro" id="IPR027417">
    <property type="entry name" value="P-loop_NTPase"/>
</dbReference>
<dbReference type="EMBL" id="UINC01000260">
    <property type="protein sequence ID" value="SUZ52176.1"/>
    <property type="molecule type" value="Genomic_DNA"/>
</dbReference>
<dbReference type="Pfam" id="PF02367">
    <property type="entry name" value="TsaE"/>
    <property type="match status" value="1"/>
</dbReference>
<dbReference type="GO" id="GO:0005524">
    <property type="term" value="F:ATP binding"/>
    <property type="evidence" value="ECO:0007669"/>
    <property type="project" value="UniProtKB-KW"/>
</dbReference>
<dbReference type="GO" id="GO:0005737">
    <property type="term" value="C:cytoplasm"/>
    <property type="evidence" value="ECO:0007669"/>
    <property type="project" value="UniProtKB-SubCell"/>
</dbReference>
<sequence>MADELSRELVFLHGDLGAGKTTLVRGLLRSWGHRGTVKSPTYTLVEPYEVAGRTIYHFDFYRIEDPAELRYIGIDDLLSSDALKLIEWPSRGASMLPKPELEIELSIIDGGRVLNITDHRA</sequence>
<dbReference type="SUPFAM" id="SSF52540">
    <property type="entry name" value="P-loop containing nucleoside triphosphate hydrolases"/>
    <property type="match status" value="1"/>
</dbReference>
<organism evidence="11">
    <name type="scientific">marine metagenome</name>
    <dbReference type="NCBI Taxonomy" id="408172"/>
    <lineage>
        <taxon>unclassified sequences</taxon>
        <taxon>metagenomes</taxon>
        <taxon>ecological metagenomes</taxon>
    </lineage>
</organism>
<keyword evidence="4" id="KW-0963">Cytoplasm</keyword>
<comment type="similarity">
    <text evidence="2">Belongs to the TsaE family.</text>
</comment>
<keyword evidence="8" id="KW-0067">ATP-binding</keyword>
<dbReference type="NCBIfam" id="TIGR00150">
    <property type="entry name" value="T6A_YjeE"/>
    <property type="match status" value="1"/>
</dbReference>
<evidence type="ECO:0000256" key="9">
    <source>
        <dbReference type="ARBA" id="ARBA00022842"/>
    </source>
</evidence>
<keyword evidence="5" id="KW-0819">tRNA processing</keyword>
<comment type="subcellular location">
    <subcellularLocation>
        <location evidence="1">Cytoplasm</location>
    </subcellularLocation>
</comment>
<keyword evidence="7" id="KW-0547">Nucleotide-binding</keyword>
<dbReference type="GO" id="GO:0046872">
    <property type="term" value="F:metal ion binding"/>
    <property type="evidence" value="ECO:0007669"/>
    <property type="project" value="UniProtKB-KW"/>
</dbReference>
<evidence type="ECO:0000256" key="6">
    <source>
        <dbReference type="ARBA" id="ARBA00022723"/>
    </source>
</evidence>